<protein>
    <submittedName>
        <fullName evidence="1">Uncharacterized protein</fullName>
    </submittedName>
</protein>
<dbReference type="KEGG" id="vg:36842751"/>
<proteinExistence type="predicted"/>
<sequence>MEKKKRDDLTDHQLGSSVRCAHRGMHVEGMSSGRRPKRCARYDWIFRPADGTRRDLGLFGIHILLPHRADSTATSRLGESLADRVPPPLGANAQTMGVYVLSWRPCIFRLPHKMQ</sequence>
<dbReference type="EMBL" id="MG011690">
    <property type="protein sequence ID" value="AVK76038.1"/>
    <property type="molecule type" value="Genomic_DNA"/>
</dbReference>
<accession>A0A2U7UC45</accession>
<dbReference type="RefSeq" id="YP_009482041.1">
    <property type="nucleotide sequence ID" value="NC_037666.1"/>
</dbReference>
<name>A0A2U7UC45_9VIRU</name>
<reference evidence="1" key="1">
    <citation type="journal article" date="2018" name="Nat. Commun.">
        <title>Diversity and evolution of the emerging Pandoraviridae family.</title>
        <authorList>
            <person name="Legendre M."/>
            <person name="Fabre E."/>
            <person name="Poirot O."/>
            <person name="Jeudy S."/>
            <person name="Lartigue A."/>
            <person name="Alempic J.M."/>
            <person name="Beucher L."/>
            <person name="Philippe N."/>
            <person name="Bertaux L."/>
            <person name="Christo-Foroux E."/>
            <person name="Labadie K."/>
            <person name="Coute Y."/>
            <person name="Abergel C."/>
            <person name="Claverie J.M."/>
        </authorList>
    </citation>
    <scope>NUCLEOTIDE SEQUENCE [LARGE SCALE GENOMIC DNA]</scope>
    <source>
        <strain evidence="1">Neocaledonia</strain>
    </source>
</reference>
<organism evidence="1">
    <name type="scientific">Pandoravirus neocaledonia</name>
    <dbReference type="NCBI Taxonomy" id="2107708"/>
    <lineage>
        <taxon>Viruses</taxon>
        <taxon>Pandoravirus</taxon>
    </lineage>
</organism>
<dbReference type="Proteomes" id="UP000249287">
    <property type="component" value="Segment"/>
</dbReference>
<gene>
    <name evidence="1" type="ORF">pneo_cds_431</name>
</gene>
<dbReference type="GeneID" id="36842751"/>
<evidence type="ECO:0000313" key="1">
    <source>
        <dbReference type="EMBL" id="AVK76038.1"/>
    </source>
</evidence>